<organism evidence="1 2">
    <name type="scientific">Candidatus Hakubella thermalkaliphila</name>
    <dbReference type="NCBI Taxonomy" id="2754717"/>
    <lineage>
        <taxon>Bacteria</taxon>
        <taxon>Bacillati</taxon>
        <taxon>Actinomycetota</taxon>
        <taxon>Actinomycetota incertae sedis</taxon>
        <taxon>Candidatus Hakubellales</taxon>
        <taxon>Candidatus Hakubellaceae</taxon>
        <taxon>Candidatus Hakubella</taxon>
    </lineage>
</organism>
<name>A0A6V8NYN6_9ACTN</name>
<proteinExistence type="predicted"/>
<reference evidence="1 2" key="1">
    <citation type="journal article" date="2020" name="Front. Microbiol.">
        <title>Single-cell genomics of novel Actinobacteria with the Wood-Ljungdahl pathway discovered in a serpentinizing system.</title>
        <authorList>
            <person name="Merino N."/>
            <person name="Kawai M."/>
            <person name="Boyd E.S."/>
            <person name="Colman D.R."/>
            <person name="McGlynn S.E."/>
            <person name="Nealson K.H."/>
            <person name="Kurokawa K."/>
            <person name="Hongoh Y."/>
        </authorList>
    </citation>
    <scope>NUCLEOTIDE SEQUENCE [LARGE SCALE GENOMIC DNA]</scope>
    <source>
        <strain evidence="1 2">S25</strain>
    </source>
</reference>
<gene>
    <name evidence="1" type="ORF">HKBW3S25_00861</name>
</gene>
<dbReference type="AlphaFoldDB" id="A0A6V8NYN6"/>
<sequence>YVPMYPDALLLMAGPGKAGGSEGVKVQFPKRADKEGSIWD</sequence>
<dbReference type="Proteomes" id="UP000543224">
    <property type="component" value="Unassembled WGS sequence"/>
</dbReference>
<comment type="caution">
    <text evidence="1">The sequence shown here is derived from an EMBL/GenBank/DDBJ whole genome shotgun (WGS) entry which is preliminary data.</text>
</comment>
<dbReference type="EMBL" id="BLRX01000080">
    <property type="protein sequence ID" value="GFP25389.1"/>
    <property type="molecule type" value="Genomic_DNA"/>
</dbReference>
<feature type="non-terminal residue" evidence="1">
    <location>
        <position position="1"/>
    </location>
</feature>
<accession>A0A6V8NYN6</accession>
<evidence type="ECO:0000313" key="1">
    <source>
        <dbReference type="EMBL" id="GFP25389.1"/>
    </source>
</evidence>
<evidence type="ECO:0000313" key="2">
    <source>
        <dbReference type="Proteomes" id="UP000543224"/>
    </source>
</evidence>
<protein>
    <submittedName>
        <fullName evidence="1">Uncharacterized protein</fullName>
    </submittedName>
</protein>